<dbReference type="AlphaFoldDB" id="A0AA40E6B5"/>
<sequence length="90" mass="10373">ILWGGQSDGELKDLTRKAKRLSEIEDRWSRHASRLILPLAPSSEEIRFAVDQLNQEVETILRPASYTSQERDDLDKIFRDAIHLQADLSL</sequence>
<organism evidence="1 2">
    <name type="scientific">Apiosordaria backusii</name>
    <dbReference type="NCBI Taxonomy" id="314023"/>
    <lineage>
        <taxon>Eukaryota</taxon>
        <taxon>Fungi</taxon>
        <taxon>Dikarya</taxon>
        <taxon>Ascomycota</taxon>
        <taxon>Pezizomycotina</taxon>
        <taxon>Sordariomycetes</taxon>
        <taxon>Sordariomycetidae</taxon>
        <taxon>Sordariales</taxon>
        <taxon>Lasiosphaeriaceae</taxon>
        <taxon>Apiosordaria</taxon>
    </lineage>
</organism>
<dbReference type="Proteomes" id="UP001172159">
    <property type="component" value="Unassembled WGS sequence"/>
</dbReference>
<feature type="non-terminal residue" evidence="1">
    <location>
        <position position="1"/>
    </location>
</feature>
<name>A0AA40E6B5_9PEZI</name>
<comment type="caution">
    <text evidence="1">The sequence shown here is derived from an EMBL/GenBank/DDBJ whole genome shotgun (WGS) entry which is preliminary data.</text>
</comment>
<accession>A0AA40E6B5</accession>
<evidence type="ECO:0000313" key="1">
    <source>
        <dbReference type="EMBL" id="KAK0726652.1"/>
    </source>
</evidence>
<feature type="non-terminal residue" evidence="1">
    <location>
        <position position="90"/>
    </location>
</feature>
<protein>
    <submittedName>
        <fullName evidence="1">Uncharacterized protein</fullName>
    </submittedName>
</protein>
<dbReference type="EMBL" id="JAUKTV010000010">
    <property type="protein sequence ID" value="KAK0726652.1"/>
    <property type="molecule type" value="Genomic_DNA"/>
</dbReference>
<keyword evidence="2" id="KW-1185">Reference proteome</keyword>
<evidence type="ECO:0000313" key="2">
    <source>
        <dbReference type="Proteomes" id="UP001172159"/>
    </source>
</evidence>
<proteinExistence type="predicted"/>
<reference evidence="1" key="1">
    <citation type="submission" date="2023-06" db="EMBL/GenBank/DDBJ databases">
        <title>Genome-scale phylogeny and comparative genomics of the fungal order Sordariales.</title>
        <authorList>
            <consortium name="Lawrence Berkeley National Laboratory"/>
            <person name="Hensen N."/>
            <person name="Bonometti L."/>
            <person name="Westerberg I."/>
            <person name="Brannstrom I.O."/>
            <person name="Guillou S."/>
            <person name="Cros-Aarteil S."/>
            <person name="Calhoun S."/>
            <person name="Haridas S."/>
            <person name="Kuo A."/>
            <person name="Mondo S."/>
            <person name="Pangilinan J."/>
            <person name="Riley R."/>
            <person name="Labutti K."/>
            <person name="Andreopoulos B."/>
            <person name="Lipzen A."/>
            <person name="Chen C."/>
            <person name="Yanf M."/>
            <person name="Daum C."/>
            <person name="Ng V."/>
            <person name="Clum A."/>
            <person name="Steindorff A."/>
            <person name="Ohm R."/>
            <person name="Martin F."/>
            <person name="Silar P."/>
            <person name="Natvig D."/>
            <person name="Lalanne C."/>
            <person name="Gautier V."/>
            <person name="Ament-Velasquez S.L."/>
            <person name="Kruys A."/>
            <person name="Hutchinson M.I."/>
            <person name="Powell A.J."/>
            <person name="Barry K."/>
            <person name="Miller A.N."/>
            <person name="Grigoriev I.V."/>
            <person name="Debuchy R."/>
            <person name="Gladieux P."/>
            <person name="Thoren M.H."/>
            <person name="Johannesson H."/>
        </authorList>
    </citation>
    <scope>NUCLEOTIDE SEQUENCE</scope>
    <source>
        <strain evidence="1">CBS 540.89</strain>
    </source>
</reference>
<gene>
    <name evidence="1" type="ORF">B0T21DRAFT_251566</name>
</gene>